<feature type="domain" description="PPIase cyclophilin-type" evidence="4">
    <location>
        <begin position="70"/>
        <end position="218"/>
    </location>
</feature>
<comment type="similarity">
    <text evidence="2">Belongs to the cyclophilin-type PPIase family.</text>
</comment>
<evidence type="ECO:0000313" key="5">
    <source>
        <dbReference type="EMBL" id="GIJ50819.1"/>
    </source>
</evidence>
<dbReference type="PANTHER" id="PTHR45625">
    <property type="entry name" value="PEPTIDYL-PROLYL CIS-TRANS ISOMERASE-RELATED"/>
    <property type="match status" value="1"/>
</dbReference>
<dbReference type="SUPFAM" id="SSF50891">
    <property type="entry name" value="Cyclophilin-like"/>
    <property type="match status" value="1"/>
</dbReference>
<dbReference type="InterPro" id="IPR044666">
    <property type="entry name" value="Cyclophilin_A-like"/>
</dbReference>
<evidence type="ECO:0000259" key="4">
    <source>
        <dbReference type="PROSITE" id="PS50072"/>
    </source>
</evidence>
<evidence type="ECO:0000256" key="3">
    <source>
        <dbReference type="SAM" id="MobiDB-lite"/>
    </source>
</evidence>
<evidence type="ECO:0000256" key="1">
    <source>
        <dbReference type="ARBA" id="ARBA00002388"/>
    </source>
</evidence>
<feature type="region of interest" description="Disordered" evidence="3">
    <location>
        <begin position="21"/>
        <end position="59"/>
    </location>
</feature>
<accession>A0A8J3YSD2</accession>
<dbReference type="PANTHER" id="PTHR45625:SF3">
    <property type="entry name" value="PEPTIDYL-PROLYL CIS-TRANS ISOMERASE B-RELATED"/>
    <property type="match status" value="1"/>
</dbReference>
<name>A0A8J3YSD2_9ACTN</name>
<protein>
    <recommendedName>
        <fullName evidence="2">Peptidyl-prolyl cis-trans isomerase</fullName>
        <shortName evidence="2">PPIase</shortName>
        <ecNumber evidence="2">5.2.1.8</ecNumber>
    </recommendedName>
</protein>
<dbReference type="InterPro" id="IPR002130">
    <property type="entry name" value="Cyclophilin-type_PPIase_dom"/>
</dbReference>
<evidence type="ECO:0000256" key="2">
    <source>
        <dbReference type="RuleBase" id="RU363019"/>
    </source>
</evidence>
<dbReference type="GO" id="GO:0003755">
    <property type="term" value="F:peptidyl-prolyl cis-trans isomerase activity"/>
    <property type="evidence" value="ECO:0007669"/>
    <property type="project" value="UniProtKB-UniRule"/>
</dbReference>
<keyword evidence="2" id="KW-0413">Isomerase</keyword>
<dbReference type="CDD" id="cd00317">
    <property type="entry name" value="cyclophilin"/>
    <property type="match status" value="1"/>
</dbReference>
<comment type="catalytic activity">
    <reaction evidence="2">
        <text>[protein]-peptidylproline (omega=180) = [protein]-peptidylproline (omega=0)</text>
        <dbReference type="Rhea" id="RHEA:16237"/>
        <dbReference type="Rhea" id="RHEA-COMP:10747"/>
        <dbReference type="Rhea" id="RHEA-COMP:10748"/>
        <dbReference type="ChEBI" id="CHEBI:83833"/>
        <dbReference type="ChEBI" id="CHEBI:83834"/>
        <dbReference type="EC" id="5.2.1.8"/>
    </reaction>
</comment>
<dbReference type="PROSITE" id="PS50072">
    <property type="entry name" value="CSA_PPIASE_2"/>
    <property type="match status" value="1"/>
</dbReference>
<dbReference type="EC" id="5.2.1.8" evidence="2"/>
<comment type="caution">
    <text evidence="5">The sequence shown here is derived from an EMBL/GenBank/DDBJ whole genome shotgun (WGS) entry which is preliminary data.</text>
</comment>
<keyword evidence="6" id="KW-1185">Reference proteome</keyword>
<organism evidence="5 6">
    <name type="scientific">Virgisporangium aliadipatigenens</name>
    <dbReference type="NCBI Taxonomy" id="741659"/>
    <lineage>
        <taxon>Bacteria</taxon>
        <taxon>Bacillati</taxon>
        <taxon>Actinomycetota</taxon>
        <taxon>Actinomycetes</taxon>
        <taxon>Micromonosporales</taxon>
        <taxon>Micromonosporaceae</taxon>
        <taxon>Virgisporangium</taxon>
    </lineage>
</organism>
<dbReference type="PRINTS" id="PR00153">
    <property type="entry name" value="CSAPPISMRASE"/>
</dbReference>
<keyword evidence="2" id="KW-0697">Rotamase</keyword>
<comment type="function">
    <text evidence="1 2">PPIases accelerate the folding of proteins. It catalyzes the cis-trans isomerization of proline imidic peptide bonds in oligopeptides.</text>
</comment>
<evidence type="ECO:0000313" key="6">
    <source>
        <dbReference type="Proteomes" id="UP000619260"/>
    </source>
</evidence>
<dbReference type="AlphaFoldDB" id="A0A8J3YSD2"/>
<dbReference type="Gene3D" id="2.40.100.10">
    <property type="entry name" value="Cyclophilin-like"/>
    <property type="match status" value="1"/>
</dbReference>
<gene>
    <name evidence="5" type="ORF">Val02_77050</name>
</gene>
<feature type="compositionally biased region" description="Low complexity" evidence="3">
    <location>
        <begin position="30"/>
        <end position="40"/>
    </location>
</feature>
<dbReference type="InterPro" id="IPR029000">
    <property type="entry name" value="Cyclophilin-like_dom_sf"/>
</dbReference>
<dbReference type="Pfam" id="PF00160">
    <property type="entry name" value="Pro_isomerase"/>
    <property type="match status" value="1"/>
</dbReference>
<dbReference type="EMBL" id="BOPF01000039">
    <property type="protein sequence ID" value="GIJ50819.1"/>
    <property type="molecule type" value="Genomic_DNA"/>
</dbReference>
<sequence>MPLLAVAAGVAFWQIGETGRNAAEEPPPAGIAEAPAGAAPCTYERSEGEGSAELPPARPQKAGLVQVTMHTTHGEVKLELDADRAPCTVNSFVALAADQYFDSTPCHRLTTAAIFVVQCGDPTATGTGGPGYRFPDENLPVGNLPAYPRGTLAMANAGPGTNGSQFFLVYKDSDIDPNYPVFGKVTAGLDILDKIAASGAPNNDGPPNLEIIIDAVEVS</sequence>
<proteinExistence type="inferred from homology"/>
<dbReference type="Proteomes" id="UP000619260">
    <property type="component" value="Unassembled WGS sequence"/>
</dbReference>
<reference evidence="5" key="1">
    <citation type="submission" date="2021-01" db="EMBL/GenBank/DDBJ databases">
        <title>Whole genome shotgun sequence of Virgisporangium aliadipatigenens NBRC 105644.</title>
        <authorList>
            <person name="Komaki H."/>
            <person name="Tamura T."/>
        </authorList>
    </citation>
    <scope>NUCLEOTIDE SEQUENCE</scope>
    <source>
        <strain evidence="5">NBRC 105644</strain>
    </source>
</reference>